<protein>
    <submittedName>
        <fullName evidence="1">Uncharacterized protein</fullName>
    </submittedName>
</protein>
<dbReference type="VEuPathDB" id="FungiDB:BCV72DRAFT_320238"/>
<dbReference type="EMBL" id="KV921877">
    <property type="protein sequence ID" value="ORE09312.1"/>
    <property type="molecule type" value="Genomic_DNA"/>
</dbReference>
<dbReference type="Proteomes" id="UP000242414">
    <property type="component" value="Unassembled WGS sequence"/>
</dbReference>
<gene>
    <name evidence="1" type="ORF">BCV72DRAFT_320238</name>
</gene>
<accession>A0A1X0RBE5</accession>
<proteinExistence type="predicted"/>
<name>A0A1X0RBE5_RHIZD</name>
<dbReference type="AlphaFoldDB" id="A0A1X0RBE5"/>
<evidence type="ECO:0000313" key="1">
    <source>
        <dbReference type="EMBL" id="ORE09312.1"/>
    </source>
</evidence>
<organism evidence="1">
    <name type="scientific">Rhizopus microsporus var. microsporus</name>
    <dbReference type="NCBI Taxonomy" id="86635"/>
    <lineage>
        <taxon>Eukaryota</taxon>
        <taxon>Fungi</taxon>
        <taxon>Fungi incertae sedis</taxon>
        <taxon>Mucoromycota</taxon>
        <taxon>Mucoromycotina</taxon>
        <taxon>Mucoromycetes</taxon>
        <taxon>Mucorales</taxon>
        <taxon>Mucorineae</taxon>
        <taxon>Rhizopodaceae</taxon>
        <taxon>Rhizopus</taxon>
    </lineage>
</organism>
<reference evidence="1" key="1">
    <citation type="journal article" date="2016" name="Proc. Natl. Acad. Sci. U.S.A.">
        <title>Lipid metabolic changes in an early divergent fungus govern the establishment of a mutualistic symbiosis with endobacteria.</title>
        <authorList>
            <person name="Lastovetsky O.A."/>
            <person name="Gaspar M.L."/>
            <person name="Mondo S.J."/>
            <person name="LaButti K.M."/>
            <person name="Sandor L."/>
            <person name="Grigoriev I.V."/>
            <person name="Henry S.A."/>
            <person name="Pawlowska T.E."/>
        </authorList>
    </citation>
    <scope>NUCLEOTIDE SEQUENCE [LARGE SCALE GENOMIC DNA]</scope>
    <source>
        <strain evidence="1">ATCC 52814</strain>
    </source>
</reference>
<sequence length="101" mass="11536">MLLSSNSRGNIIGTTLIVRQPKEIKPKASKISITMDENLCLVRVLHAFIQQSSHICYDLEDNHSLFLAHITHDKYRARLIRPKTANIWLEEPLRMAGAETI</sequence>